<dbReference type="PANTHER" id="PTHR32525:SF4">
    <property type="entry name" value="WSN DOMAIN-CONTAINING PROTEIN"/>
    <property type="match status" value="1"/>
</dbReference>
<feature type="domain" description="Tyrosine-protein phosphatase" evidence="2">
    <location>
        <begin position="810"/>
        <end position="1049"/>
    </location>
</feature>
<dbReference type="CTD" id="9808777"/>
<dbReference type="InterPro" id="IPR003595">
    <property type="entry name" value="Tyr_Pase_cat"/>
</dbReference>
<keyword evidence="1" id="KW-1133">Transmembrane helix</keyword>
<dbReference type="AlphaFoldDB" id="A0A6A5GHR4"/>
<evidence type="ECO:0000313" key="5">
    <source>
        <dbReference type="Proteomes" id="UP000483820"/>
    </source>
</evidence>
<dbReference type="InterPro" id="IPR000387">
    <property type="entry name" value="Tyr_Pase_dom"/>
</dbReference>
<dbReference type="PROSITE" id="PS50055">
    <property type="entry name" value="TYR_PHOSPHATASE_PTP"/>
    <property type="match status" value="1"/>
</dbReference>
<evidence type="ECO:0008006" key="6">
    <source>
        <dbReference type="Google" id="ProtNLM"/>
    </source>
</evidence>
<protein>
    <recommendedName>
        <fullName evidence="6">Tyrosine-protein phosphatase domain-containing protein</fullName>
    </recommendedName>
</protein>
<evidence type="ECO:0000259" key="2">
    <source>
        <dbReference type="PROSITE" id="PS50055"/>
    </source>
</evidence>
<dbReference type="GeneID" id="9808777"/>
<dbReference type="KEGG" id="crq:GCK72_021304"/>
<proteinExistence type="predicted"/>
<dbReference type="PROSITE" id="PS50056">
    <property type="entry name" value="TYR_PHOSPHATASE_2"/>
    <property type="match status" value="1"/>
</dbReference>
<dbReference type="InterPro" id="IPR029021">
    <property type="entry name" value="Prot-tyrosine_phosphatase-like"/>
</dbReference>
<dbReference type="GO" id="GO:0004725">
    <property type="term" value="F:protein tyrosine phosphatase activity"/>
    <property type="evidence" value="ECO:0007669"/>
    <property type="project" value="InterPro"/>
</dbReference>
<dbReference type="EMBL" id="WUAV01000005">
    <property type="protein sequence ID" value="KAF1754740.1"/>
    <property type="molecule type" value="Genomic_DNA"/>
</dbReference>
<organism evidence="4 5">
    <name type="scientific">Caenorhabditis remanei</name>
    <name type="common">Caenorhabditis vulgaris</name>
    <dbReference type="NCBI Taxonomy" id="31234"/>
    <lineage>
        <taxon>Eukaryota</taxon>
        <taxon>Metazoa</taxon>
        <taxon>Ecdysozoa</taxon>
        <taxon>Nematoda</taxon>
        <taxon>Chromadorea</taxon>
        <taxon>Rhabditida</taxon>
        <taxon>Rhabditina</taxon>
        <taxon>Rhabditomorpha</taxon>
        <taxon>Rhabditoidea</taxon>
        <taxon>Rhabditidae</taxon>
        <taxon>Peloderinae</taxon>
        <taxon>Caenorhabditis</taxon>
    </lineage>
</organism>
<evidence type="ECO:0000256" key="1">
    <source>
        <dbReference type="SAM" id="Phobius"/>
    </source>
</evidence>
<dbReference type="PROSITE" id="PS00383">
    <property type="entry name" value="TYR_PHOSPHATASE_1"/>
    <property type="match status" value="1"/>
</dbReference>
<feature type="transmembrane region" description="Helical" evidence="1">
    <location>
        <begin position="710"/>
        <end position="734"/>
    </location>
</feature>
<gene>
    <name evidence="4" type="ORF">GCK72_021304</name>
</gene>
<dbReference type="Pfam" id="PF00102">
    <property type="entry name" value="Y_phosphatase"/>
    <property type="match status" value="1"/>
</dbReference>
<dbReference type="InterPro" id="IPR016130">
    <property type="entry name" value="Tyr_Pase_AS"/>
</dbReference>
<evidence type="ECO:0000313" key="4">
    <source>
        <dbReference type="EMBL" id="KAF1754740.1"/>
    </source>
</evidence>
<dbReference type="Gene3D" id="3.90.190.10">
    <property type="entry name" value="Protein tyrosine phosphatase superfamily"/>
    <property type="match status" value="1"/>
</dbReference>
<evidence type="ECO:0000259" key="3">
    <source>
        <dbReference type="PROSITE" id="PS50056"/>
    </source>
</evidence>
<name>A0A6A5GHR4_CAERE</name>
<feature type="domain" description="Tyrosine specific protein phosphatases" evidence="3">
    <location>
        <begin position="987"/>
        <end position="1040"/>
    </location>
</feature>
<comment type="caution">
    <text evidence="4">The sequence shown here is derived from an EMBL/GenBank/DDBJ whole genome shotgun (WGS) entry which is preliminary data.</text>
</comment>
<dbReference type="SUPFAM" id="SSF52799">
    <property type="entry name" value="(Phosphotyrosine protein) phosphatases II"/>
    <property type="match status" value="1"/>
</dbReference>
<reference evidence="4 5" key="1">
    <citation type="submission" date="2019-12" db="EMBL/GenBank/DDBJ databases">
        <title>Chromosome-level assembly of the Caenorhabditis remanei genome.</title>
        <authorList>
            <person name="Teterina A.A."/>
            <person name="Willis J.H."/>
            <person name="Phillips P.C."/>
        </authorList>
    </citation>
    <scope>NUCLEOTIDE SEQUENCE [LARGE SCALE GENOMIC DNA]</scope>
    <source>
        <strain evidence="4 5">PX506</strain>
        <tissue evidence="4">Whole organism</tissue>
    </source>
</reference>
<dbReference type="PANTHER" id="PTHR32525">
    <property type="entry name" value="PROTEIN-TYROSINE-PHOSPHATASE"/>
    <property type="match status" value="1"/>
</dbReference>
<keyword evidence="1" id="KW-0812">Transmembrane</keyword>
<accession>A0A6A5GHR4</accession>
<keyword evidence="1" id="KW-0472">Membrane</keyword>
<dbReference type="RefSeq" id="XP_053583088.1">
    <property type="nucleotide sequence ID" value="XM_053734175.1"/>
</dbReference>
<sequence length="1090" mass="122689">MKATTPEVEEVEVTFDWLNKILAEIDGIGNIKNWKAGKEHFINETKRLEKDGVPMGLLNELKAAGANWIVKFEILSKTDSTPTLQDITEAKNVLEKTKTKMSEFDTSGPFWTFRNFSSAVNGISPVLKAAKGVEVFLTGSTTSITIDAQAKSMYTTYLDSVINKLNTTAGHFADFQTVSKLLAAREQNFHHRKYHLSYGLPNGASDVSSLSADVLNPWILKVIKTTSLKTALDHLIEISAHLKKIDGSFEKNAKGINKLMGFFDPISKILNEADKAKSGIQGFNCSKPTTIPIKLNSFDKFYNNLENIDNKLAVLKNLTDQLSRLAISPGIVQIYDEAIAILNEVAGDDKKVKGVIEKFQSYSQKEVLNDHIVQINGLTDNIGSLKPTSIKEEAKKANENMKALNDYQAKMNGYADYFVCLQNQDKLKSVFKALEGLNRIRNWTTGMTGALTDGINTMTKVNGIKDDLKALQKSIGLLGDLKSKETDALKDFKDAPTISENIGRAVQGLAEMSLALEKRTDVENKFVDIKVVSDNKANVKDSGDLDSLDDLTKLSGSLQKMYTSLNNFDKTVGSFVRSDTFANQSGIFEKAKQVAGVTDDFSRMIVAVGNLKQTAVGGDADKLEEIEDALKTMDSLDLNFTGFHKDFDESKKSLEELDVFFAGFYAKFQPISATVATGQTPPILRGSPTVSIQRPWTSTQRGVKKDSNALLIYGSIAGGVFGVTFIVVLVHVGLHIWCRKWLVYHYCIKWKATPEILFDMFYAYVNNQLMALGDFFEIPENNYGQITYRMYVDLRDLALTRFLNSPDIKQVASIEPSDCRDKMILLEKGRTVLKKWKGRFANSFFHGNEVNMPYGIKLILTEPPQKKSANKNSTLEKFFWVAKQEKTKTIIMFCKLEEEGKIVCDRYYPEKEGETLELDRLTVKCSKLENKFDKTLIVRTLVVKFDTEKEFSLTHYALRDWAIGDYPSVDSLLYLHECIEKDKSRAIIHCDDGCERTGQFALGILFYQKLKKSQKLNFEESFLIIKKARYDSIFKSQEFAFAARFCLEIVATRAKLNDEQKEQYEKLKCGWEDIEIGCVQEKKRIPNKLI</sequence>
<dbReference type="Proteomes" id="UP000483820">
    <property type="component" value="Chromosome V"/>
</dbReference>
<dbReference type="InterPro" id="IPR000242">
    <property type="entry name" value="PTP_cat"/>
</dbReference>
<dbReference type="SMART" id="SM00194">
    <property type="entry name" value="PTPc"/>
    <property type="match status" value="1"/>
</dbReference>
<dbReference type="SMART" id="SM00404">
    <property type="entry name" value="PTPc_motif"/>
    <property type="match status" value="1"/>
</dbReference>